<keyword evidence="8" id="KW-1185">Reference proteome</keyword>
<proteinExistence type="inferred from homology"/>
<comment type="similarity">
    <text evidence="1">Belongs to the XseB family.</text>
</comment>
<dbReference type="NCBIfam" id="TIGR01280">
    <property type="entry name" value="xseB"/>
    <property type="match status" value="1"/>
</dbReference>
<dbReference type="EC" id="3.1.11.6" evidence="6"/>
<dbReference type="SUPFAM" id="SSF116842">
    <property type="entry name" value="XseB-like"/>
    <property type="match status" value="1"/>
</dbReference>
<evidence type="ECO:0000256" key="5">
    <source>
        <dbReference type="ARBA" id="ARBA00022839"/>
    </source>
</evidence>
<protein>
    <recommendedName>
        <fullName evidence="6">Exodeoxyribonuclease VII small subunit</fullName>
        <ecNumber evidence="6">3.1.11.6</ecNumber>
    </recommendedName>
</protein>
<name>A0A2S0L3D4_9FIRM</name>
<dbReference type="InterPro" id="IPR003761">
    <property type="entry name" value="Exonuc_VII_S"/>
</dbReference>
<evidence type="ECO:0000256" key="6">
    <source>
        <dbReference type="NCBIfam" id="TIGR01280"/>
    </source>
</evidence>
<dbReference type="GO" id="GO:0008855">
    <property type="term" value="F:exodeoxyribonuclease VII activity"/>
    <property type="evidence" value="ECO:0007669"/>
    <property type="project" value="UniProtKB-UniRule"/>
</dbReference>
<organism evidence="7 8">
    <name type="scientific">Mogibacterium diversum</name>
    <dbReference type="NCBI Taxonomy" id="114527"/>
    <lineage>
        <taxon>Bacteria</taxon>
        <taxon>Bacillati</taxon>
        <taxon>Bacillota</taxon>
        <taxon>Clostridia</taxon>
        <taxon>Peptostreptococcales</taxon>
        <taxon>Anaerovoracaceae</taxon>
        <taxon>Mogibacterium</taxon>
    </lineage>
</organism>
<dbReference type="Gene3D" id="1.10.287.1040">
    <property type="entry name" value="Exonuclease VII, small subunit"/>
    <property type="match status" value="1"/>
</dbReference>
<reference evidence="8" key="1">
    <citation type="submission" date="2018-02" db="EMBL/GenBank/DDBJ databases">
        <authorList>
            <person name="Holder M.E."/>
            <person name="Ajami N.J."/>
            <person name="Petrosino J.F."/>
        </authorList>
    </citation>
    <scope>NUCLEOTIDE SEQUENCE [LARGE SCALE GENOMIC DNA]</scope>
    <source>
        <strain evidence="8">CCUG 47132</strain>
    </source>
</reference>
<evidence type="ECO:0000256" key="1">
    <source>
        <dbReference type="ARBA" id="ARBA00009998"/>
    </source>
</evidence>
<dbReference type="GO" id="GO:0009318">
    <property type="term" value="C:exodeoxyribonuclease VII complex"/>
    <property type="evidence" value="ECO:0007669"/>
    <property type="project" value="UniProtKB-UniRule"/>
</dbReference>
<dbReference type="InterPro" id="IPR037004">
    <property type="entry name" value="Exonuc_VII_ssu_sf"/>
</dbReference>
<dbReference type="AlphaFoldDB" id="A0A2S0L3D4"/>
<dbReference type="Proteomes" id="UP000237883">
    <property type="component" value="Chromosome"/>
</dbReference>
<sequence>MGHLKQKLRRKRKIKRCDMTKNIDKTFMEAYQDLVDAANNITKHTTSIDESMKLFDQGMKDAELCNKILDEAEQKIEVFNSDEE</sequence>
<evidence type="ECO:0000256" key="2">
    <source>
        <dbReference type="ARBA" id="ARBA00022490"/>
    </source>
</evidence>
<evidence type="ECO:0000313" key="7">
    <source>
        <dbReference type="EMBL" id="AVM47812.1"/>
    </source>
</evidence>
<dbReference type="KEGG" id="mdv:C5Q96_02635"/>
<accession>A0A2S0L3D4</accession>
<dbReference type="GO" id="GO:0006308">
    <property type="term" value="P:DNA catabolic process"/>
    <property type="evidence" value="ECO:0007669"/>
    <property type="project" value="UniProtKB-UniRule"/>
</dbReference>
<dbReference type="EMBL" id="CP027228">
    <property type="protein sequence ID" value="AVM47812.1"/>
    <property type="molecule type" value="Genomic_DNA"/>
</dbReference>
<evidence type="ECO:0000256" key="3">
    <source>
        <dbReference type="ARBA" id="ARBA00022722"/>
    </source>
</evidence>
<evidence type="ECO:0000313" key="8">
    <source>
        <dbReference type="Proteomes" id="UP000237883"/>
    </source>
</evidence>
<keyword evidence="3" id="KW-0540">Nuclease</keyword>
<keyword evidence="4" id="KW-0378">Hydrolase</keyword>
<keyword evidence="2" id="KW-0963">Cytoplasm</keyword>
<gene>
    <name evidence="7" type="primary">xseB</name>
    <name evidence="7" type="ORF">C5Q96_02635</name>
</gene>
<keyword evidence="5" id="KW-0269">Exonuclease</keyword>
<dbReference type="Pfam" id="PF02609">
    <property type="entry name" value="Exonuc_VII_S"/>
    <property type="match status" value="1"/>
</dbReference>
<evidence type="ECO:0000256" key="4">
    <source>
        <dbReference type="ARBA" id="ARBA00022801"/>
    </source>
</evidence>